<proteinExistence type="predicted"/>
<keyword evidence="1" id="KW-0175">Coiled coil</keyword>
<dbReference type="EMBL" id="CP024969">
    <property type="protein sequence ID" value="ATZ21681.1"/>
    <property type="molecule type" value="Genomic_DNA"/>
</dbReference>
<dbReference type="RefSeq" id="WP_100679609.1">
    <property type="nucleotide sequence ID" value="NZ_CP024969.1"/>
</dbReference>
<feature type="coiled-coil region" evidence="1">
    <location>
        <begin position="395"/>
        <end position="451"/>
    </location>
</feature>
<dbReference type="KEGG" id="mtab:MTABA_v1c04830"/>
<evidence type="ECO:0000313" key="2">
    <source>
        <dbReference type="EMBL" id="ATZ21681.1"/>
    </source>
</evidence>
<keyword evidence="3" id="KW-1185">Reference proteome</keyword>
<dbReference type="AlphaFoldDB" id="A0A2K8P4K6"/>
<evidence type="ECO:0008006" key="4">
    <source>
        <dbReference type="Google" id="ProtNLM"/>
    </source>
</evidence>
<dbReference type="Proteomes" id="UP000232223">
    <property type="component" value="Chromosome"/>
</dbReference>
<dbReference type="Pfam" id="PF09903">
    <property type="entry name" value="DUF2130"/>
    <property type="match status" value="1"/>
</dbReference>
<evidence type="ECO:0000256" key="1">
    <source>
        <dbReference type="SAM" id="Coils"/>
    </source>
</evidence>
<reference evidence="2 3" key="1">
    <citation type="submission" date="2017-11" db="EMBL/GenBank/DDBJ databases">
        <title>Genome sequence of Mesoplasma tabanidae BARC 857 (ATCC 49584).</title>
        <authorList>
            <person name="Lo W.-S."/>
            <person name="Kuo C.-H."/>
        </authorList>
    </citation>
    <scope>NUCLEOTIDE SEQUENCE [LARGE SCALE GENOMIC DNA]</scope>
    <source>
        <strain evidence="2 3">BARC 857</strain>
    </source>
</reference>
<evidence type="ECO:0000313" key="3">
    <source>
        <dbReference type="Proteomes" id="UP000232223"/>
    </source>
</evidence>
<gene>
    <name evidence="2" type="ORF">MTABA_v1c04830</name>
</gene>
<accession>A0A2K8P4K6</accession>
<name>A0A2K8P4K6_9MOLU</name>
<dbReference type="InterPro" id="IPR019219">
    <property type="entry name" value="DUF2130"/>
</dbReference>
<feature type="coiled-coil region" evidence="1">
    <location>
        <begin position="40"/>
        <end position="220"/>
    </location>
</feature>
<sequence length="481" mass="56514">MSDILFRCPKCGQEITKDSFKNHDSNWTVIENYLGELKQKQENEIRVQLKNELMQQLKEKQTAEINLVKQEMVNDFNKQLENLNISINEKNNLINKLNEQKALEIDKEKNLVISEFNEKIKTYELNIQKQQNMIDQLNQQKITEVNEAKSNLLNEFNTVKNLLEIKLANKEVEIKALDQKLNLEIKKNKEVLINQFGQEINNLKLELNNKKIELENIVIQKDAESKNKELTLINDYDKRIADLVQANREFKIINSKRKGENFEHEVYEDLVKAFSLFDNIEKITTGEKKADYLQTIKNHKREEIGKIVYEVKNAEWSNTWIPKLSTDAASNNTKYGILVATSFNDKYPGLPFVRSDEYENIWITDSESFVFVGQIVRRLVEFENEYNQKIKTVTNASDNELLKELEKQKAELNEYWTVQFPTAYKKMQKELEDLDKVADSLERNSSRIKKSINVINQQFFNKVQKGLSKILGEMKLEELEK</sequence>
<organism evidence="2 3">
    <name type="scientific">Mesoplasma tabanidae</name>
    <dbReference type="NCBI Taxonomy" id="219745"/>
    <lineage>
        <taxon>Bacteria</taxon>
        <taxon>Bacillati</taxon>
        <taxon>Mycoplasmatota</taxon>
        <taxon>Mollicutes</taxon>
        <taxon>Entomoplasmatales</taxon>
        <taxon>Entomoplasmataceae</taxon>
        <taxon>Mesoplasma</taxon>
    </lineage>
</organism>
<protein>
    <recommendedName>
        <fullName evidence="4">DUF2130 domain-containing protein</fullName>
    </recommendedName>
</protein>
<dbReference type="OrthoDB" id="388108at2"/>